<dbReference type="SUPFAM" id="SSF51445">
    <property type="entry name" value="(Trans)glycosidases"/>
    <property type="match status" value="1"/>
</dbReference>
<dbReference type="Gene3D" id="3.20.20.80">
    <property type="entry name" value="Glycosidases"/>
    <property type="match status" value="1"/>
</dbReference>
<dbReference type="Pfam" id="PF02836">
    <property type="entry name" value="Glyco_hydro_2_C"/>
    <property type="match status" value="1"/>
</dbReference>
<feature type="domain" description="Glycosyl hydrolases family 2 sugar binding" evidence="7">
    <location>
        <begin position="30"/>
        <end position="176"/>
    </location>
</feature>
<feature type="domain" description="DUF4982" evidence="8">
    <location>
        <begin position="623"/>
        <end position="683"/>
    </location>
</feature>
<keyword evidence="4" id="KW-0732">Signal</keyword>
<dbReference type="Pfam" id="PF16355">
    <property type="entry name" value="DUF4982"/>
    <property type="match status" value="1"/>
</dbReference>
<evidence type="ECO:0000259" key="8">
    <source>
        <dbReference type="Pfam" id="PF16355"/>
    </source>
</evidence>
<dbReference type="InterPro" id="IPR008979">
    <property type="entry name" value="Galactose-bd-like_sf"/>
</dbReference>
<keyword evidence="10" id="KW-1185">Reference proteome</keyword>
<dbReference type="InterPro" id="IPR017853">
    <property type="entry name" value="GH"/>
</dbReference>
<dbReference type="PROSITE" id="PS00608">
    <property type="entry name" value="GLYCOSYL_HYDROL_F2_2"/>
    <property type="match status" value="1"/>
</dbReference>
<keyword evidence="3" id="KW-0326">Glycosidase</keyword>
<evidence type="ECO:0000256" key="1">
    <source>
        <dbReference type="ARBA" id="ARBA00007401"/>
    </source>
</evidence>
<dbReference type="EMBL" id="JAOYOD010000001">
    <property type="protein sequence ID" value="MCV9386678.1"/>
    <property type="molecule type" value="Genomic_DNA"/>
</dbReference>
<dbReference type="PANTHER" id="PTHR42732:SF1">
    <property type="entry name" value="BETA-MANNOSIDASE"/>
    <property type="match status" value="1"/>
</dbReference>
<dbReference type="InterPro" id="IPR006102">
    <property type="entry name" value="Ig-like_GH2"/>
</dbReference>
<evidence type="ECO:0000313" key="9">
    <source>
        <dbReference type="EMBL" id="MCV9386678.1"/>
    </source>
</evidence>
<organism evidence="9 10">
    <name type="scientific">Reichenbachiella ulvae</name>
    <dbReference type="NCBI Taxonomy" id="2980104"/>
    <lineage>
        <taxon>Bacteria</taxon>
        <taxon>Pseudomonadati</taxon>
        <taxon>Bacteroidota</taxon>
        <taxon>Cytophagia</taxon>
        <taxon>Cytophagales</taxon>
        <taxon>Reichenbachiellaceae</taxon>
        <taxon>Reichenbachiella</taxon>
    </lineage>
</organism>
<protein>
    <submittedName>
        <fullName evidence="9">DUF4982 domain-containing protein</fullName>
    </submittedName>
</protein>
<evidence type="ECO:0000313" key="10">
    <source>
        <dbReference type="Proteomes" id="UP001300692"/>
    </source>
</evidence>
<dbReference type="InterPro" id="IPR026876">
    <property type="entry name" value="Fn3_assoc_repeat"/>
</dbReference>
<dbReference type="Pfam" id="PF02837">
    <property type="entry name" value="Glyco_hydro_2_N"/>
    <property type="match status" value="1"/>
</dbReference>
<evidence type="ECO:0000256" key="3">
    <source>
        <dbReference type="ARBA" id="ARBA00023295"/>
    </source>
</evidence>
<dbReference type="Pfam" id="PF00703">
    <property type="entry name" value="Glyco_hydro_2"/>
    <property type="match status" value="1"/>
</dbReference>
<dbReference type="InterPro" id="IPR051913">
    <property type="entry name" value="GH2_Domain-Containing"/>
</dbReference>
<feature type="signal peptide" evidence="4">
    <location>
        <begin position="1"/>
        <end position="24"/>
    </location>
</feature>
<dbReference type="InterPro" id="IPR013783">
    <property type="entry name" value="Ig-like_fold"/>
</dbReference>
<dbReference type="InterPro" id="IPR006101">
    <property type="entry name" value="Glyco_hydro_2"/>
</dbReference>
<evidence type="ECO:0000259" key="5">
    <source>
        <dbReference type="Pfam" id="PF00703"/>
    </source>
</evidence>
<dbReference type="Gene3D" id="2.60.40.10">
    <property type="entry name" value="Immunoglobulins"/>
    <property type="match status" value="3"/>
</dbReference>
<dbReference type="SUPFAM" id="SSF49303">
    <property type="entry name" value="beta-Galactosidase/glucuronidase domain"/>
    <property type="match status" value="1"/>
</dbReference>
<dbReference type="InterPro" id="IPR006104">
    <property type="entry name" value="Glyco_hydro_2_N"/>
</dbReference>
<dbReference type="Gene3D" id="2.60.120.260">
    <property type="entry name" value="Galactose-binding domain-like"/>
    <property type="match status" value="2"/>
</dbReference>
<dbReference type="Pfam" id="PF13287">
    <property type="entry name" value="Fn3_assoc"/>
    <property type="match status" value="1"/>
</dbReference>
<proteinExistence type="inferred from homology"/>
<feature type="domain" description="Glycoside hydrolase family 2 catalytic" evidence="6">
    <location>
        <begin position="295"/>
        <end position="441"/>
    </location>
</feature>
<dbReference type="InterPro" id="IPR032311">
    <property type="entry name" value="DUF4982"/>
</dbReference>
<dbReference type="SUPFAM" id="SSF49785">
    <property type="entry name" value="Galactose-binding domain-like"/>
    <property type="match status" value="2"/>
</dbReference>
<dbReference type="Proteomes" id="UP001300692">
    <property type="component" value="Unassembled WGS sequence"/>
</dbReference>
<evidence type="ECO:0000256" key="2">
    <source>
        <dbReference type="ARBA" id="ARBA00022801"/>
    </source>
</evidence>
<feature type="chain" id="PRO_5045916955" evidence="4">
    <location>
        <begin position="25"/>
        <end position="1017"/>
    </location>
</feature>
<dbReference type="InterPro" id="IPR023232">
    <property type="entry name" value="Glyco_hydro_2_AS"/>
</dbReference>
<dbReference type="PANTHER" id="PTHR42732">
    <property type="entry name" value="BETA-GALACTOSIDASE"/>
    <property type="match status" value="1"/>
</dbReference>
<accession>A0ABT3CSZ0</accession>
<name>A0ABT3CSZ0_9BACT</name>
<keyword evidence="2" id="KW-0378">Hydrolase</keyword>
<dbReference type="PRINTS" id="PR00132">
    <property type="entry name" value="GLHYDRLASE2"/>
</dbReference>
<gene>
    <name evidence="9" type="ORF">N7U62_08390</name>
</gene>
<evidence type="ECO:0000259" key="7">
    <source>
        <dbReference type="Pfam" id="PF02837"/>
    </source>
</evidence>
<comment type="caution">
    <text evidence="9">The sequence shown here is derived from an EMBL/GenBank/DDBJ whole genome shotgun (WGS) entry which is preliminary data.</text>
</comment>
<comment type="similarity">
    <text evidence="1">Belongs to the glycosyl hydrolase 2 family.</text>
</comment>
<evidence type="ECO:0000256" key="4">
    <source>
        <dbReference type="SAM" id="SignalP"/>
    </source>
</evidence>
<sequence>MNLNKLPIFLFFLFLLLRTESGVAQRTQVSLNSDWKFSLSDNPQYAEKGFNDRDWQIKQVPHDWAFENGVSENGAQSQGGGYHDGGIAWYRKTIEVSKESLDHVVYLEFEGVYMNSEVWVNGNHLGKRPYGYISFRYDISEYLVEGDNTIAVRVDNSLEPSARWYHPCGIYASVNLIEVNPVHIEPNGVFVTTPIINSQSAKVVADVRVSADDKSKLKVKYQVLSAQGEVLKETTNKLAASEAVKGVLEVPNPKLWSIDEPTLYTLVAEVIQGKKVVDRVETKFGFRTAEWKTETGFWLNGENIKIKGVCEHWEGGPVAGAWTKPLLRWKLQLIKDMGNNAIRPSHNPFPPMFYDLCDEMGLLVMDELFDGWSRKAPHDYGAQAFDEWWERDMTEWIERDRNHPSIIIWSLGNETHGEIAKDMVEFGTGLDSTRLFTSGASNPDDMQVIGINGGSESKTFLENRTFDKPFVSTEAPHTWQTRGYYRTQTWWRDNELNGTYPLPNLTDKEIFFYEWTDPKNWRNRKQSLNSSYDNATVRISARKNWEVVRDLAWHSGNFRWTGFDYYGESGLPHGGWPFNLFMGGPIDVAGFEKDLFYFYQSQWTDEPMVHLLPHWTHPRMEKGTEIPVWAYSNADEVELFLNGKSMGKDIPGTKWDEMQCEWMVPYEEGIIEAVAYIGGKEVARTFHQTAGGPVTLVNTVTTIPAEDQFQSCIILSSEAQDNRGNFYPYASNAVYFTLNGDVRKISLENGDPVDQTSRANSNYRAMFMGKTRAFLEMKEGAKNGSVLISSIVGDKSLFLSNKITIVAEDKALFGTQPASDYIIKFTTNGADPTSEGLIYNSPFEVQHGTTVKAIVMNENKEVLITMEETFGEGEGLFWGDETSDDIWEGRGVNIGAETAELTGSARASSEGRRYKHSGYVTFDDQEGAIKWYQENDGDTRKLNIRIRYSHLSKNGERPMELVVNDEQVAVFQFGDVGDLGSRWKFEGTTVELQKGANYIELKTMGKSGPYIDELFID</sequence>
<dbReference type="RefSeq" id="WP_264137494.1">
    <property type="nucleotide sequence ID" value="NZ_JAOYOD010000001.1"/>
</dbReference>
<dbReference type="InterPro" id="IPR036156">
    <property type="entry name" value="Beta-gal/glucu_dom_sf"/>
</dbReference>
<reference evidence="9 10" key="1">
    <citation type="submission" date="2022-10" db="EMBL/GenBank/DDBJ databases">
        <title>Comparative genomics and taxonomic characterization of three novel marine species of genus Reichenbachiella exhibiting antioxidant and polysaccharide degradation activities.</title>
        <authorList>
            <person name="Muhammad N."/>
            <person name="Lee Y.-J."/>
            <person name="Ko J."/>
            <person name="Kim S.-G."/>
        </authorList>
    </citation>
    <scope>NUCLEOTIDE SEQUENCE [LARGE SCALE GENOMIC DNA]</scope>
    <source>
        <strain evidence="9 10">ABR2-5</strain>
    </source>
</reference>
<dbReference type="InterPro" id="IPR006103">
    <property type="entry name" value="Glyco_hydro_2_cat"/>
</dbReference>
<feature type="domain" description="Glycoside hydrolase family 2 immunoglobulin-like beta-sandwich" evidence="5">
    <location>
        <begin position="182"/>
        <end position="287"/>
    </location>
</feature>
<evidence type="ECO:0000259" key="6">
    <source>
        <dbReference type="Pfam" id="PF02836"/>
    </source>
</evidence>